<dbReference type="PANTHER" id="PTHR21600">
    <property type="entry name" value="MITOCHONDRIAL RNA PSEUDOURIDINE SYNTHASE"/>
    <property type="match status" value="1"/>
</dbReference>
<feature type="domain" description="RNA-binding S4" evidence="3">
    <location>
        <begin position="16"/>
        <end position="76"/>
    </location>
</feature>
<dbReference type="SUPFAM" id="SSF55120">
    <property type="entry name" value="Pseudouridine synthase"/>
    <property type="match status" value="1"/>
</dbReference>
<evidence type="ECO:0000259" key="3">
    <source>
        <dbReference type="SMART" id="SM00363"/>
    </source>
</evidence>
<comment type="similarity">
    <text evidence="1">Belongs to the pseudouridine synthase RluA family.</text>
</comment>
<sequence length="334" mass="36988">MCNVRFVTVTEEDSDLRLDRWFRRWHPIQSHSRLEKLLRTGQVRVDGRRARAGQRLQAGQRVRIPPIEEPSLPNGEDAIASRSATVQQQEAAALLRARVLYRDSLVLAIDKPAGLAVQGGPGMTRHLDAMLAGLCFEATERPRLVHRLDKDTSGVLLLARTAAAAAMLAEMFRSHTVHKVYWAVVAGVPQPLSGCLSAPLAKVYYRNGERVAVDEHNGKLAVTSYRVVRTVAWRAAWLELDPRTGRTHQLRAHCALLGTPILGDGKYGRMAAFSLGDAVTRHLHLHARALMMPNPAGGFLHVNAPLPPHMVETFALLGFREASRKTALSLRMRT</sequence>
<dbReference type="PROSITE" id="PS01129">
    <property type="entry name" value="PSI_RLU"/>
    <property type="match status" value="1"/>
</dbReference>
<gene>
    <name evidence="4" type="ORF">RIEGSTA812A_PEG_181</name>
</gene>
<dbReference type="Gene3D" id="3.10.290.10">
    <property type="entry name" value="RNA-binding S4 domain"/>
    <property type="match status" value="1"/>
</dbReference>
<dbReference type="InterPro" id="IPR006225">
    <property type="entry name" value="PsdUridine_synth_RluC/D"/>
</dbReference>
<dbReference type="GO" id="GO:0004730">
    <property type="term" value="F:pseudouridylate synthase activity"/>
    <property type="evidence" value="ECO:0007669"/>
    <property type="project" value="UniProtKB-EC"/>
</dbReference>
<dbReference type="CDD" id="cd02869">
    <property type="entry name" value="PseudoU_synth_RluA_like"/>
    <property type="match status" value="1"/>
</dbReference>
<dbReference type="PANTHER" id="PTHR21600:SF44">
    <property type="entry name" value="RIBOSOMAL LARGE SUBUNIT PSEUDOURIDINE SYNTHASE D"/>
    <property type="match status" value="1"/>
</dbReference>
<protein>
    <submittedName>
        <fullName evidence="4">Ribosomal large subunit pseudouridine synthase C</fullName>
        <ecNumber evidence="4">4.2.1.70</ecNumber>
    </submittedName>
</protein>
<dbReference type="InterPro" id="IPR002942">
    <property type="entry name" value="S4_RNA-bd"/>
</dbReference>
<keyword evidence="2" id="KW-0413">Isomerase</keyword>
<dbReference type="GO" id="GO:0009982">
    <property type="term" value="F:pseudouridine synthase activity"/>
    <property type="evidence" value="ECO:0007669"/>
    <property type="project" value="InterPro"/>
</dbReference>
<dbReference type="CDD" id="cd00165">
    <property type="entry name" value="S4"/>
    <property type="match status" value="1"/>
</dbReference>
<dbReference type="EC" id="4.2.1.70" evidence="4"/>
<dbReference type="EMBL" id="LR026963">
    <property type="protein sequence ID" value="VBB68708.1"/>
    <property type="molecule type" value="Genomic_DNA"/>
</dbReference>
<dbReference type="AlphaFoldDB" id="A0A484H951"/>
<evidence type="ECO:0000256" key="2">
    <source>
        <dbReference type="ARBA" id="ARBA00023235"/>
    </source>
</evidence>
<evidence type="ECO:0000256" key="1">
    <source>
        <dbReference type="ARBA" id="ARBA00010876"/>
    </source>
</evidence>
<dbReference type="Pfam" id="PF01479">
    <property type="entry name" value="S4"/>
    <property type="match status" value="1"/>
</dbReference>
<accession>A0A484H951</accession>
<dbReference type="GO" id="GO:0003723">
    <property type="term" value="F:RNA binding"/>
    <property type="evidence" value="ECO:0007669"/>
    <property type="project" value="InterPro"/>
</dbReference>
<dbReference type="InterPro" id="IPR006145">
    <property type="entry name" value="PsdUridine_synth_RsuA/RluA"/>
</dbReference>
<evidence type="ECO:0000313" key="4">
    <source>
        <dbReference type="EMBL" id="VBB68708.1"/>
    </source>
</evidence>
<dbReference type="NCBIfam" id="TIGR00005">
    <property type="entry name" value="rluA_subfam"/>
    <property type="match status" value="1"/>
</dbReference>
<dbReference type="SMART" id="SM00363">
    <property type="entry name" value="S4"/>
    <property type="match status" value="1"/>
</dbReference>
<name>A0A484H951_9ZZZZ</name>
<dbReference type="InterPro" id="IPR020103">
    <property type="entry name" value="PsdUridine_synth_cat_dom_sf"/>
</dbReference>
<reference evidence="4" key="1">
    <citation type="submission" date="2018-10" db="EMBL/GenBank/DDBJ databases">
        <authorList>
            <person name="Gruber-Vodicka H."/>
            <person name="Jaeckle O."/>
        </authorList>
    </citation>
    <scope>NUCLEOTIDE SEQUENCE</scope>
</reference>
<dbReference type="InterPro" id="IPR036986">
    <property type="entry name" value="S4_RNA-bd_sf"/>
</dbReference>
<dbReference type="InterPro" id="IPR006224">
    <property type="entry name" value="PsdUridine_synth_RluA-like_CS"/>
</dbReference>
<dbReference type="Gene3D" id="3.30.2350.10">
    <property type="entry name" value="Pseudouridine synthase"/>
    <property type="match status" value="1"/>
</dbReference>
<proteinExistence type="inferred from homology"/>
<organism evidence="4">
    <name type="scientific">invertebrate metagenome</name>
    <dbReference type="NCBI Taxonomy" id="1711999"/>
    <lineage>
        <taxon>unclassified sequences</taxon>
        <taxon>metagenomes</taxon>
        <taxon>organismal metagenomes</taxon>
    </lineage>
</organism>
<dbReference type="Pfam" id="PF00849">
    <property type="entry name" value="PseudoU_synth_2"/>
    <property type="match status" value="1"/>
</dbReference>
<dbReference type="GO" id="GO:0000455">
    <property type="term" value="P:enzyme-directed rRNA pseudouridine synthesis"/>
    <property type="evidence" value="ECO:0007669"/>
    <property type="project" value="TreeGrafter"/>
</dbReference>
<dbReference type="PROSITE" id="PS50889">
    <property type="entry name" value="S4"/>
    <property type="match status" value="1"/>
</dbReference>
<keyword evidence="4" id="KW-0456">Lyase</keyword>
<dbReference type="InterPro" id="IPR050188">
    <property type="entry name" value="RluA_PseudoU_synthase"/>
</dbReference>
<dbReference type="SUPFAM" id="SSF55174">
    <property type="entry name" value="Alpha-L RNA-binding motif"/>
    <property type="match status" value="1"/>
</dbReference>